<comment type="pathway">
    <text evidence="5">Lipid metabolism; glycerolipid metabolism.</text>
</comment>
<evidence type="ECO:0000256" key="24">
    <source>
        <dbReference type="ARBA" id="ARBA00023395"/>
    </source>
</evidence>
<evidence type="ECO:0000256" key="21">
    <source>
        <dbReference type="ARBA" id="ARBA00023242"/>
    </source>
</evidence>
<dbReference type="PROSITE" id="PS50146">
    <property type="entry name" value="DAGK"/>
    <property type="match status" value="1"/>
</dbReference>
<dbReference type="CDD" id="cd20849">
    <property type="entry name" value="C1_DGKzeta_rpt1"/>
    <property type="match status" value="1"/>
</dbReference>
<evidence type="ECO:0000256" key="31">
    <source>
        <dbReference type="ARBA" id="ARBA00034642"/>
    </source>
</evidence>
<comment type="catalytic activity">
    <reaction evidence="37">
        <text>1-hexadecanoyl-2-(5Z,8Z,11Z,14Z-eicosatetraenoyl)-sn-glycerol + ATP = 1-hexadecanoyl-2-(5Z,8Z,11Z,14Z-eicosatetraenoyl)-sn-glycero-3-phosphate + ADP + H(+)</text>
        <dbReference type="Rhea" id="RHEA:40335"/>
        <dbReference type="ChEBI" id="CHEBI:15378"/>
        <dbReference type="ChEBI" id="CHEBI:30616"/>
        <dbReference type="ChEBI" id="CHEBI:72864"/>
        <dbReference type="ChEBI" id="CHEBI:77096"/>
        <dbReference type="ChEBI" id="CHEBI:456216"/>
    </reaction>
    <physiologicalReaction direction="left-to-right" evidence="37">
        <dbReference type="Rhea" id="RHEA:40336"/>
    </physiologicalReaction>
</comment>
<gene>
    <name evidence="46" type="primary">DGKZ</name>
    <name evidence="46" type="synonym">LOC109895530</name>
</gene>
<evidence type="ECO:0000313" key="46">
    <source>
        <dbReference type="Ensembl" id="ENSOKIP00005050647.1"/>
    </source>
</evidence>
<dbReference type="SMART" id="SM00046">
    <property type="entry name" value="DAGKc"/>
    <property type="match status" value="1"/>
</dbReference>
<evidence type="ECO:0000256" key="17">
    <source>
        <dbReference type="ARBA" id="ARBA00022840"/>
    </source>
</evidence>
<dbReference type="InterPro" id="IPR016064">
    <property type="entry name" value="NAD/diacylglycerol_kinase_sf"/>
</dbReference>
<keyword evidence="10 43" id="KW-0808">Transferase</keyword>
<dbReference type="GO" id="GO:0004143">
    <property type="term" value="F:ATP-dependent diacylglycerol kinase activity"/>
    <property type="evidence" value="ECO:0007669"/>
    <property type="project" value="UniProtKB-EC"/>
</dbReference>
<dbReference type="GO" id="GO:0047649">
    <property type="term" value="F:alkylglycerol kinase activity"/>
    <property type="evidence" value="ECO:0007669"/>
    <property type="project" value="UniProtKB-EC"/>
</dbReference>
<comment type="catalytic activity">
    <reaction evidence="36">
        <text>1-octadecanoyl-2-(4Z,7Z,10Z,13Z,16Z,19Z-docosahexaenoyl)-sn-glycerol + ATP = 1-octadecanoyl-2-(4Z,7Z,10Z,13Z,16Z,19Z-docosahexaenoyl)-sn-glycero-3-phosphate + ADP + H(+)</text>
        <dbReference type="Rhea" id="RHEA:40359"/>
        <dbReference type="ChEBI" id="CHEBI:15378"/>
        <dbReference type="ChEBI" id="CHEBI:30616"/>
        <dbReference type="ChEBI" id="CHEBI:77129"/>
        <dbReference type="ChEBI" id="CHEBI:77130"/>
        <dbReference type="ChEBI" id="CHEBI:456216"/>
    </reaction>
    <physiologicalReaction direction="left-to-right" evidence="36">
        <dbReference type="Rhea" id="RHEA:40360"/>
    </physiologicalReaction>
</comment>
<evidence type="ECO:0000256" key="39">
    <source>
        <dbReference type="ARBA" id="ARBA00051332"/>
    </source>
</evidence>
<dbReference type="Gene3D" id="3.40.50.10330">
    <property type="entry name" value="Probable inorganic polyphosphate/atp-NAD kinase, domain 1"/>
    <property type="match status" value="1"/>
</dbReference>
<dbReference type="InterPro" id="IPR047485">
    <property type="entry name" value="C1_DGKzeta_rpt1"/>
</dbReference>
<evidence type="ECO:0000256" key="9">
    <source>
        <dbReference type="ARBA" id="ARBA00022553"/>
    </source>
</evidence>
<dbReference type="GO" id="GO:0005634">
    <property type="term" value="C:nucleus"/>
    <property type="evidence" value="ECO:0007669"/>
    <property type="project" value="UniProtKB-SubCell"/>
</dbReference>
<proteinExistence type="inferred from homology"/>
<feature type="domain" description="DAGKc" evidence="45">
    <location>
        <begin position="619"/>
        <end position="753"/>
    </location>
</feature>
<comment type="catalytic activity">
    <reaction evidence="35">
        <text>1,2-di-(5Z,8Z,11Z,14Z)-eicosatetraenoyl-sn-glycerol + ATP = 1,2-di-(5Z,8Z,11Z,14Z)-eicosatetraenoyl-sn-glycero-3-phosphate + ADP + H(+)</text>
        <dbReference type="Rhea" id="RHEA:40351"/>
        <dbReference type="ChEBI" id="CHEBI:15378"/>
        <dbReference type="ChEBI" id="CHEBI:30616"/>
        <dbReference type="ChEBI" id="CHEBI:77125"/>
        <dbReference type="ChEBI" id="CHEBI:77126"/>
        <dbReference type="ChEBI" id="CHEBI:456216"/>
    </reaction>
    <physiologicalReaction direction="left-to-right" evidence="35">
        <dbReference type="Rhea" id="RHEA:40352"/>
    </physiologicalReaction>
</comment>
<dbReference type="SMART" id="SM00248">
    <property type="entry name" value="ANK"/>
    <property type="match status" value="2"/>
</dbReference>
<dbReference type="GO" id="GO:0005524">
    <property type="term" value="F:ATP binding"/>
    <property type="evidence" value="ECO:0007669"/>
    <property type="project" value="UniProtKB-KW"/>
</dbReference>
<dbReference type="GO" id="GO:0046486">
    <property type="term" value="P:glycerolipid metabolic process"/>
    <property type="evidence" value="ECO:0007669"/>
    <property type="project" value="UniProtKB-UniPathway"/>
</dbReference>
<evidence type="ECO:0000256" key="10">
    <source>
        <dbReference type="ARBA" id="ARBA00022679"/>
    </source>
</evidence>
<keyword evidence="20" id="KW-0472">Membrane</keyword>
<comment type="catalytic activity">
    <reaction evidence="32">
        <text>1-O-hexadecyl-2-acetyl-sn-glycerol + ATP = 1-O-hexadecyl-2-acetyl-sn-glycero-3-phosphate + ADP + H(+)</text>
        <dbReference type="Rhea" id="RHEA:41676"/>
        <dbReference type="ChEBI" id="CHEBI:15378"/>
        <dbReference type="ChEBI" id="CHEBI:30616"/>
        <dbReference type="ChEBI" id="CHEBI:75936"/>
        <dbReference type="ChEBI" id="CHEBI:78385"/>
        <dbReference type="ChEBI" id="CHEBI:456216"/>
    </reaction>
    <physiologicalReaction direction="left-to-right" evidence="32">
        <dbReference type="Rhea" id="RHEA:41677"/>
    </physiologicalReaction>
</comment>
<dbReference type="FunFam" id="2.60.200.40:FF:000002">
    <property type="entry name" value="Diacylglycerol kinase"/>
    <property type="match status" value="1"/>
</dbReference>
<dbReference type="InterPro" id="IPR017438">
    <property type="entry name" value="ATP-NAD_kinase_N"/>
</dbReference>
<keyword evidence="22" id="KW-0966">Cell projection</keyword>
<dbReference type="InterPro" id="IPR036770">
    <property type="entry name" value="Ankyrin_rpt-contain_sf"/>
</dbReference>
<evidence type="ECO:0000256" key="29">
    <source>
        <dbReference type="ARBA" id="ARBA00034636"/>
    </source>
</evidence>
<evidence type="ECO:0000256" key="18">
    <source>
        <dbReference type="ARBA" id="ARBA00023043"/>
    </source>
</evidence>
<evidence type="ECO:0000256" key="6">
    <source>
        <dbReference type="ARBA" id="ARBA00009280"/>
    </source>
</evidence>
<keyword evidence="8" id="KW-0963">Cytoplasm</keyword>
<evidence type="ECO:0000256" key="8">
    <source>
        <dbReference type="ARBA" id="ARBA00022490"/>
    </source>
</evidence>
<keyword evidence="7" id="KW-1003">Cell membrane</keyword>
<keyword evidence="15 43" id="KW-0418">Kinase</keyword>
<evidence type="ECO:0000256" key="16">
    <source>
        <dbReference type="ARBA" id="ARBA00022833"/>
    </source>
</evidence>
<comment type="catalytic activity">
    <reaction evidence="27">
        <text>1-O-hexadecyl-sn-glycerol + ATP = 1-O-hexadecyl-sn-glycero-3-phosphate + ADP + H(+)</text>
        <dbReference type="Rhea" id="RHEA:41672"/>
        <dbReference type="ChEBI" id="CHEBI:15378"/>
        <dbReference type="ChEBI" id="CHEBI:30616"/>
        <dbReference type="ChEBI" id="CHEBI:34115"/>
        <dbReference type="ChEBI" id="CHEBI:77580"/>
        <dbReference type="ChEBI" id="CHEBI:456216"/>
    </reaction>
    <physiologicalReaction direction="left-to-right" evidence="27">
        <dbReference type="Rhea" id="RHEA:41673"/>
    </physiologicalReaction>
</comment>
<feature type="region of interest" description="Disordered" evidence="44">
    <location>
        <begin position="1089"/>
        <end position="1144"/>
    </location>
</feature>
<comment type="catalytic activity">
    <reaction evidence="28">
        <text>1-O-hexadecyl-2-(5Z,8Z,11Z,14Z-eicosatetraenoyl)-sn-glycerol + ATP = 1-O-hexadecyl-2-(5Z,8Z,11Z,14Z-eicosatetraenoyl)-sn-glycero-3-phosphate + ADP + H(+)</text>
        <dbReference type="Rhea" id="RHEA:40403"/>
        <dbReference type="ChEBI" id="CHEBI:15378"/>
        <dbReference type="ChEBI" id="CHEBI:30616"/>
        <dbReference type="ChEBI" id="CHEBI:77184"/>
        <dbReference type="ChEBI" id="CHEBI:77186"/>
        <dbReference type="ChEBI" id="CHEBI:456216"/>
    </reaction>
    <physiologicalReaction direction="left-to-right" evidence="28">
        <dbReference type="Rhea" id="RHEA:40404"/>
    </physiologicalReaction>
</comment>
<dbReference type="FunFam" id="3.40.50.10330:FF:000002">
    <property type="entry name" value="Diacylglycerol kinase"/>
    <property type="match status" value="1"/>
</dbReference>
<dbReference type="Ensembl" id="ENSOKIT00005053469.1">
    <property type="protein sequence ID" value="ENSOKIP00005050647.1"/>
    <property type="gene ID" value="ENSOKIG00005020565.1"/>
</dbReference>
<keyword evidence="14" id="KW-0863">Zinc-finger</keyword>
<evidence type="ECO:0000256" key="28">
    <source>
        <dbReference type="ARBA" id="ARBA00034624"/>
    </source>
</evidence>
<dbReference type="PANTHER" id="PTHR11255:SF43">
    <property type="entry name" value="DIACYLGLYCEROL KINASE ZETA"/>
    <property type="match status" value="1"/>
</dbReference>
<keyword evidence="11" id="KW-0479">Metal-binding</keyword>
<dbReference type="GO" id="GO:0098978">
    <property type="term" value="C:glutamatergic synapse"/>
    <property type="evidence" value="ECO:0007669"/>
    <property type="project" value="TreeGrafter"/>
</dbReference>
<evidence type="ECO:0000256" key="14">
    <source>
        <dbReference type="ARBA" id="ARBA00022771"/>
    </source>
</evidence>
<comment type="catalytic activity">
    <reaction evidence="31">
        <text>1-O-alkyl-2-acyl-sn-glycerol + ATP = 1-O-alkyl-2-acyl-sn-glycero-3-phosphate + ADP + H(+)</text>
        <dbReference type="Rhea" id="RHEA:44072"/>
        <dbReference type="ChEBI" id="CHEBI:15378"/>
        <dbReference type="ChEBI" id="CHEBI:30616"/>
        <dbReference type="ChEBI" id="CHEBI:52595"/>
        <dbReference type="ChEBI" id="CHEBI:73332"/>
        <dbReference type="ChEBI" id="CHEBI:456216"/>
    </reaction>
    <physiologicalReaction direction="left-to-right" evidence="31">
        <dbReference type="Rhea" id="RHEA:44073"/>
    </physiologicalReaction>
</comment>
<evidence type="ECO:0000256" key="13">
    <source>
        <dbReference type="ARBA" id="ARBA00022741"/>
    </source>
</evidence>
<dbReference type="UniPathway" id="UPA00230"/>
<reference evidence="46" key="2">
    <citation type="submission" date="2025-09" db="UniProtKB">
        <authorList>
            <consortium name="Ensembl"/>
        </authorList>
    </citation>
    <scope>IDENTIFICATION</scope>
</reference>
<evidence type="ECO:0000256" key="22">
    <source>
        <dbReference type="ARBA" id="ARBA00023273"/>
    </source>
</evidence>
<name>A0A8C7H1E9_ONCKI</name>
<dbReference type="Pfam" id="PF00609">
    <property type="entry name" value="DAGK_acc"/>
    <property type="match status" value="1"/>
</dbReference>
<feature type="region of interest" description="Disordered" evidence="44">
    <location>
        <begin position="22"/>
        <end position="86"/>
    </location>
</feature>
<comment type="catalytic activity">
    <reaction evidence="34">
        <text>1-(9Z-octadecenoyl)-2-hexadecanoyl-sn-glycerol + ATP = 1-(9Z)-octadecenoyl-2-hexadecanoyl-sn-glycero-3-phosphate + ADP + H(+)</text>
        <dbReference type="Rhea" id="RHEA:43420"/>
        <dbReference type="ChEBI" id="CHEBI:15378"/>
        <dbReference type="ChEBI" id="CHEBI:30616"/>
        <dbReference type="ChEBI" id="CHEBI:74551"/>
        <dbReference type="ChEBI" id="CHEBI:75447"/>
        <dbReference type="ChEBI" id="CHEBI:456216"/>
    </reaction>
    <physiologicalReaction direction="left-to-right" evidence="34">
        <dbReference type="Rhea" id="RHEA:43421"/>
    </physiologicalReaction>
</comment>
<comment type="similarity">
    <text evidence="6 43">Belongs to the eukaryotic diacylglycerol kinase family.</text>
</comment>
<comment type="catalytic activity">
    <reaction evidence="30">
        <text>1-O-hexadecyl-2-(9Z-octadecenoyl)-sn-glycerol + ATP = 1-O-hexadecyl-2-(9Z-octadecenoyl)-sn-glycero-3-phosphate + ADP + H(+)</text>
        <dbReference type="Rhea" id="RHEA:40407"/>
        <dbReference type="ChEBI" id="CHEBI:15378"/>
        <dbReference type="ChEBI" id="CHEBI:30616"/>
        <dbReference type="ChEBI" id="CHEBI:77185"/>
        <dbReference type="ChEBI" id="CHEBI:77187"/>
        <dbReference type="ChEBI" id="CHEBI:456216"/>
    </reaction>
    <physiologicalReaction direction="left-to-right" evidence="30">
        <dbReference type="Rhea" id="RHEA:40408"/>
    </physiologicalReaction>
</comment>
<evidence type="ECO:0000256" key="20">
    <source>
        <dbReference type="ARBA" id="ARBA00023136"/>
    </source>
</evidence>
<comment type="catalytic activity">
    <reaction evidence="25">
        <text>1-octadecanoyl-2-(5Z,8Z,11Z,14Z-eicosatetraenoyl)-sn-glycerol + ATP = 1-octadecanoyl-2-(5Z,8Z,11Z,14Z-eicosatetraenoyl)-sn-glycero-3-phosphate + ADP + H(+)</text>
        <dbReference type="Rhea" id="RHEA:40323"/>
        <dbReference type="ChEBI" id="CHEBI:15378"/>
        <dbReference type="ChEBI" id="CHEBI:30616"/>
        <dbReference type="ChEBI" id="CHEBI:75728"/>
        <dbReference type="ChEBI" id="CHEBI:77091"/>
        <dbReference type="ChEBI" id="CHEBI:456216"/>
    </reaction>
    <physiologicalReaction direction="left-to-right" evidence="25">
        <dbReference type="Rhea" id="RHEA:40324"/>
    </physiologicalReaction>
</comment>
<evidence type="ECO:0000256" key="4">
    <source>
        <dbReference type="ARBA" id="ARBA00004514"/>
    </source>
</evidence>
<comment type="catalytic activity">
    <reaction evidence="40">
        <text>1-eicosanoyl-2-(5Z,8Z,11Z,14Z)-eicosatetraenoyl-sn-glycerol + ATP = 1-eicosanoyl-2-(5Z,8Z,11Z,14Z)-eicosatetraenoyl-sn-glycero-3-phosphate + ADP + H(+)</text>
        <dbReference type="Rhea" id="RHEA:40331"/>
        <dbReference type="ChEBI" id="CHEBI:15378"/>
        <dbReference type="ChEBI" id="CHEBI:30616"/>
        <dbReference type="ChEBI" id="CHEBI:77094"/>
        <dbReference type="ChEBI" id="CHEBI:87223"/>
        <dbReference type="ChEBI" id="CHEBI:456216"/>
    </reaction>
    <physiologicalReaction direction="left-to-right" evidence="40">
        <dbReference type="Rhea" id="RHEA:40332"/>
    </physiologicalReaction>
</comment>
<comment type="catalytic activity">
    <reaction evidence="38">
        <text>1-octadecanoyl-2-(9Z-octadecenoyl)-sn-glycerol + ATP = 1-octadecanoyl-2-(9Z-octadecenoyl)-sn-glycero-3-phosphate + ADP + H(+)</text>
        <dbReference type="Rhea" id="RHEA:43424"/>
        <dbReference type="ChEBI" id="CHEBI:15378"/>
        <dbReference type="ChEBI" id="CHEBI:30616"/>
        <dbReference type="ChEBI" id="CHEBI:74560"/>
        <dbReference type="ChEBI" id="CHEBI:75468"/>
        <dbReference type="ChEBI" id="CHEBI:456216"/>
    </reaction>
    <physiologicalReaction direction="left-to-right" evidence="38">
        <dbReference type="Rhea" id="RHEA:43425"/>
    </physiologicalReaction>
</comment>
<evidence type="ECO:0000256" key="19">
    <source>
        <dbReference type="ARBA" id="ARBA00023098"/>
    </source>
</evidence>
<comment type="catalytic activity">
    <reaction evidence="26">
        <text>a 1,2-diacyl-sn-glycerol + ATP = a 1,2-diacyl-sn-glycero-3-phosphate + ADP + H(+)</text>
        <dbReference type="Rhea" id="RHEA:10272"/>
        <dbReference type="ChEBI" id="CHEBI:15378"/>
        <dbReference type="ChEBI" id="CHEBI:17815"/>
        <dbReference type="ChEBI" id="CHEBI:30616"/>
        <dbReference type="ChEBI" id="CHEBI:58608"/>
        <dbReference type="ChEBI" id="CHEBI:456216"/>
        <dbReference type="EC" id="2.7.1.107"/>
    </reaction>
    <physiologicalReaction direction="left-to-right" evidence="26">
        <dbReference type="Rhea" id="RHEA:10273"/>
    </physiologicalReaction>
</comment>
<dbReference type="Proteomes" id="UP000694557">
    <property type="component" value="Unassembled WGS sequence"/>
</dbReference>
<keyword evidence="18 42" id="KW-0040">ANK repeat</keyword>
<evidence type="ECO:0000256" key="7">
    <source>
        <dbReference type="ARBA" id="ARBA00022475"/>
    </source>
</evidence>
<comment type="catalytic activity">
    <reaction evidence="33">
        <text>a 1-O-alkyl-sn-glycerol + ATP = a 1-O-alkyl-sn-glycero-3-phosphate + ADP + H(+)</text>
        <dbReference type="Rhea" id="RHEA:16937"/>
        <dbReference type="ChEBI" id="CHEBI:15378"/>
        <dbReference type="ChEBI" id="CHEBI:15850"/>
        <dbReference type="ChEBI" id="CHEBI:30616"/>
        <dbReference type="ChEBI" id="CHEBI:58014"/>
        <dbReference type="ChEBI" id="CHEBI:456216"/>
        <dbReference type="EC" id="2.7.1.93"/>
    </reaction>
    <physiologicalReaction direction="left-to-right" evidence="33">
        <dbReference type="Rhea" id="RHEA:16938"/>
    </physiologicalReaction>
</comment>
<keyword evidence="17 43" id="KW-0067">ATP-binding</keyword>
<dbReference type="SMART" id="SM00109">
    <property type="entry name" value="C1"/>
    <property type="match status" value="2"/>
</dbReference>
<dbReference type="InterPro" id="IPR000756">
    <property type="entry name" value="Diacylglycerol_kin_accessory"/>
</dbReference>
<dbReference type="SMART" id="SM00045">
    <property type="entry name" value="DAGKa"/>
    <property type="match status" value="1"/>
</dbReference>
<reference evidence="46" key="1">
    <citation type="submission" date="2025-08" db="UniProtKB">
        <authorList>
            <consortium name="Ensembl"/>
        </authorList>
    </citation>
    <scope>IDENTIFICATION</scope>
</reference>
<dbReference type="InterPro" id="IPR001206">
    <property type="entry name" value="Diacylglycerol_kinase_cat_dom"/>
</dbReference>
<dbReference type="InterPro" id="IPR056383">
    <property type="entry name" value="DGKI-like_dom"/>
</dbReference>
<comment type="pathway">
    <text evidence="41">Glycerolipid metabolism.</text>
</comment>
<dbReference type="PANTHER" id="PTHR11255">
    <property type="entry name" value="DIACYLGLYCEROL KINASE"/>
    <property type="match status" value="1"/>
</dbReference>
<dbReference type="InterPro" id="IPR047484">
    <property type="entry name" value="C1_DGKzeta_rpt2"/>
</dbReference>
<evidence type="ECO:0000256" key="26">
    <source>
        <dbReference type="ARBA" id="ARBA00023411"/>
    </source>
</evidence>
<dbReference type="Gene3D" id="2.60.200.40">
    <property type="match status" value="1"/>
</dbReference>
<feature type="region of interest" description="Disordered" evidence="44">
    <location>
        <begin position="181"/>
        <end position="247"/>
    </location>
</feature>
<dbReference type="Pfam" id="PF12796">
    <property type="entry name" value="Ank_2"/>
    <property type="match status" value="1"/>
</dbReference>
<dbReference type="GO" id="GO:0007200">
    <property type="term" value="P:phospholipase C-activating G protein-coupled receptor signaling pathway"/>
    <property type="evidence" value="ECO:0007669"/>
    <property type="project" value="InterPro"/>
</dbReference>
<dbReference type="GO" id="GO:0030027">
    <property type="term" value="C:lamellipodium"/>
    <property type="evidence" value="ECO:0007669"/>
    <property type="project" value="UniProtKB-SubCell"/>
</dbReference>
<evidence type="ECO:0000256" key="38">
    <source>
        <dbReference type="ARBA" id="ARBA00051008"/>
    </source>
</evidence>
<comment type="subcellular location">
    <subcellularLocation>
        <location evidence="2">Cell membrane</location>
    </subcellularLocation>
    <subcellularLocation>
        <location evidence="3">Cell projection</location>
        <location evidence="3">Lamellipodium</location>
    </subcellularLocation>
    <subcellularLocation>
        <location evidence="4">Cytoplasm</location>
        <location evidence="4">Cytosol</location>
    </subcellularLocation>
    <subcellularLocation>
        <location evidence="1">Nucleus</location>
    </subcellularLocation>
</comment>
<comment type="catalytic activity">
    <reaction evidence="29">
        <text>1-hexadecanoyl-2-(9Z-octadecenoyl)-sn-glycerol + ATP = 1-hexadecanoyl-2-(9Z-octadecenoyl)-sn-glycero-3-phosphate + ADP + H(+)</text>
        <dbReference type="Rhea" id="RHEA:43416"/>
        <dbReference type="ChEBI" id="CHEBI:15378"/>
        <dbReference type="ChEBI" id="CHEBI:30616"/>
        <dbReference type="ChEBI" id="CHEBI:64839"/>
        <dbReference type="ChEBI" id="CHEBI:75466"/>
        <dbReference type="ChEBI" id="CHEBI:456216"/>
    </reaction>
    <physiologicalReaction direction="left-to-right" evidence="29">
        <dbReference type="Rhea" id="RHEA:43417"/>
    </physiologicalReaction>
</comment>
<accession>A0A8C7H1E9</accession>
<evidence type="ECO:0000256" key="3">
    <source>
        <dbReference type="ARBA" id="ARBA00004510"/>
    </source>
</evidence>
<evidence type="ECO:0000256" key="40">
    <source>
        <dbReference type="ARBA" id="ARBA00051725"/>
    </source>
</evidence>
<evidence type="ECO:0000256" key="36">
    <source>
        <dbReference type="ARBA" id="ARBA00050789"/>
    </source>
</evidence>
<evidence type="ECO:0000256" key="15">
    <source>
        <dbReference type="ARBA" id="ARBA00022777"/>
    </source>
</evidence>
<dbReference type="InterPro" id="IPR037607">
    <property type="entry name" value="DGK"/>
</dbReference>
<dbReference type="Pfam" id="PF23578">
    <property type="entry name" value="DGKI"/>
    <property type="match status" value="1"/>
</dbReference>
<dbReference type="InterPro" id="IPR002110">
    <property type="entry name" value="Ankyrin_rpt"/>
</dbReference>
<dbReference type="GeneTree" id="ENSGT00940000156152"/>
<comment type="catalytic activity">
    <reaction evidence="24">
        <text>1,2-didecanoyl-sn-glycerol + ATP = 1,2-didecanoyl-sn-glycero-3-phosphate + ADP + H(+)</text>
        <dbReference type="Rhea" id="RHEA:43428"/>
        <dbReference type="ChEBI" id="CHEBI:15378"/>
        <dbReference type="ChEBI" id="CHEBI:18155"/>
        <dbReference type="ChEBI" id="CHEBI:30616"/>
        <dbReference type="ChEBI" id="CHEBI:78227"/>
        <dbReference type="ChEBI" id="CHEBI:456216"/>
    </reaction>
    <physiologicalReaction direction="left-to-right" evidence="24">
        <dbReference type="Rhea" id="RHEA:43429"/>
    </physiologicalReaction>
</comment>
<dbReference type="InterPro" id="IPR002219">
    <property type="entry name" value="PKC_DAG/PE"/>
</dbReference>
<dbReference type="FunFam" id="1.25.40.20:FF:000034">
    <property type="entry name" value="Diacylglycerol kinase"/>
    <property type="match status" value="1"/>
</dbReference>
<evidence type="ECO:0000256" key="42">
    <source>
        <dbReference type="PROSITE-ProRule" id="PRU00023"/>
    </source>
</evidence>
<evidence type="ECO:0000256" key="27">
    <source>
        <dbReference type="ARBA" id="ARBA00034614"/>
    </source>
</evidence>
<sequence length="1336" mass="149462">MDTFFRRHFRLKGAEQCQYRRPGVAVPTSKARRRSSVGLPSAGLVQRRRSSVGLPFTGPVGRRRSSAGLLPTSQSQRRRSSVGLQSGYVGRRSSSVGLACAAHQQRRRSSEVQGLPHCYYGGAQLVRTRYYTRRRSSTTMACVNPRFSVRRRRAAKLRTIDTQLLGPSMLLASLVQMSAEQQRAPGAQGGEGASGEGTESCPSSSCCSESEGDSCSQRECSTRSEGSGSEREGTEASSSSSYPEGERTWEDWNQAHSMAALTMESIQSRPLIRAPRCLRRNSSHLLPAEAVHRSRAAYGVHGHYRRSSQLRRPSTISNSAWQGRLVPASSRRSSIVARHSSRSLYRNCSACWKPRGRRESLSPLQGTYYDPRLETWSGFVSKAIAKSGLQHLSAQPSASALAKFDPDREIRSSCDWTENALYGEHIWFETNVSGDFCYVGEQHCFAKTLQKSVARKKCAACKIVVHTICIEQLEKINFRCKPSFRESGSRNIREPTVVRHHWVHRRRQDGKCRQCGKGFQQKFAFHSKEIVAISCSWCKQAYHNKVSCFMLQQIEESCSLGAHASVIVPPTWILRVRRPQTSLKASKKKKRTSFKRKSSKKGVEEARWKPFIVRPIPSQLMKPLLVFVNPKSGGNQGAKIIQSFMWYLNPRQVFDLSLGGPKDGLEMYRKVHNLRILACGGDGTVGWILSALDQLQLNPQPAVAILPLGTGNDLARTLNWGGGYTDEPVSKILSHVEDGNVVQLDRWNLIVEPNQDAVAEERDEQQTDKLPLDVFNNYFSLGFDAHVTLEFHESREANPEKFNSRFRNKMFYAGTAFSDFLMGSSKDLAKHIKVVCDGTDLTSKVQDLKLQCLVFLNIPRYCAGTMPWGNPSEHHDFEPQRHDDGCIEVIGFTMTSLATLQVGGHGERLNQCREVTLTTYKSIPMQVDGEPCKLAPSTIRISLRNQANMVQKAKRRTSIPLLNDQQPFPERLRIRVNRISMHDYEALHYDKEKLKEASIPLGLIVVPGDSDLETCRSHIERLQEEDDGAKSKTLSSQKLSPKWCFLDSTTADRFYRIDRAQEHLNYVTEISQDELFILDPELVVTETVSTSPGMPDLVDSSGEFPEASSKFAFPSSSSSPPPSPGPRITELQKTTQRKRISSDSSVVEALAHSSSLRSSKPALTRAGCIHRSNTTAADFNPTLRSEQNTLCNTDKVSPEVLIECVKRKDHLKLKELHKLGADLSLQDPSGCTLLHYAVDTGSKETVKYILDNAPTDILDITEKENGETVLHKAASLCQRTICHYLVEAGASLMKTDLQGDTPKHRAEKAKDAELAAYLENRQHYQMIQREDQETAV</sequence>
<evidence type="ECO:0000256" key="32">
    <source>
        <dbReference type="ARBA" id="ARBA00034647"/>
    </source>
</evidence>
<comment type="catalytic activity">
    <reaction evidence="23">
        <text>1,2-di-(9Z-octadecenoyl)-sn-glycerol + ATP = 1,2-di-(9Z-octadecenoyl)-sn-glycero-3-phosphate + ADP + H(+)</text>
        <dbReference type="Rhea" id="RHEA:40327"/>
        <dbReference type="ChEBI" id="CHEBI:15378"/>
        <dbReference type="ChEBI" id="CHEBI:30616"/>
        <dbReference type="ChEBI" id="CHEBI:52333"/>
        <dbReference type="ChEBI" id="CHEBI:74546"/>
        <dbReference type="ChEBI" id="CHEBI:456216"/>
    </reaction>
    <physiologicalReaction direction="left-to-right" evidence="23">
        <dbReference type="Rhea" id="RHEA:40328"/>
    </physiologicalReaction>
</comment>
<protein>
    <recommendedName>
        <fullName evidence="43">Diacylglycerol kinase</fullName>
        <shortName evidence="43">DAG kinase</shortName>
        <ecNumber evidence="43">2.7.1.107</ecNumber>
    </recommendedName>
</protein>
<evidence type="ECO:0000259" key="45">
    <source>
        <dbReference type="PROSITE" id="PS50146"/>
    </source>
</evidence>
<evidence type="ECO:0000256" key="2">
    <source>
        <dbReference type="ARBA" id="ARBA00004236"/>
    </source>
</evidence>
<evidence type="ECO:0000256" key="12">
    <source>
        <dbReference type="ARBA" id="ARBA00022737"/>
    </source>
</evidence>
<dbReference type="GO" id="GO:0008270">
    <property type="term" value="F:zinc ion binding"/>
    <property type="evidence" value="ECO:0007669"/>
    <property type="project" value="UniProtKB-KW"/>
</dbReference>
<dbReference type="GO" id="GO:0005886">
    <property type="term" value="C:plasma membrane"/>
    <property type="evidence" value="ECO:0007669"/>
    <property type="project" value="UniProtKB-SubCell"/>
</dbReference>
<evidence type="ECO:0000256" key="43">
    <source>
        <dbReference type="RuleBase" id="RU361128"/>
    </source>
</evidence>
<evidence type="ECO:0000313" key="47">
    <source>
        <dbReference type="Proteomes" id="UP000694557"/>
    </source>
</evidence>
<evidence type="ECO:0000256" key="1">
    <source>
        <dbReference type="ARBA" id="ARBA00004123"/>
    </source>
</evidence>
<organism evidence="46 47">
    <name type="scientific">Oncorhynchus kisutch</name>
    <name type="common">Coho salmon</name>
    <name type="synonym">Salmo kisutch</name>
    <dbReference type="NCBI Taxonomy" id="8019"/>
    <lineage>
        <taxon>Eukaryota</taxon>
        <taxon>Metazoa</taxon>
        <taxon>Chordata</taxon>
        <taxon>Craniata</taxon>
        <taxon>Vertebrata</taxon>
        <taxon>Euteleostomi</taxon>
        <taxon>Actinopterygii</taxon>
        <taxon>Neopterygii</taxon>
        <taxon>Teleostei</taxon>
        <taxon>Protacanthopterygii</taxon>
        <taxon>Salmoniformes</taxon>
        <taxon>Salmonidae</taxon>
        <taxon>Salmoninae</taxon>
        <taxon>Oncorhynchus</taxon>
    </lineage>
</organism>
<dbReference type="Pfam" id="PF00781">
    <property type="entry name" value="DAGK_cat"/>
    <property type="match status" value="1"/>
</dbReference>
<evidence type="ECO:0000256" key="44">
    <source>
        <dbReference type="SAM" id="MobiDB-lite"/>
    </source>
</evidence>
<keyword evidence="13 43" id="KW-0547">Nucleotide-binding</keyword>
<dbReference type="GO" id="GO:0005829">
    <property type="term" value="C:cytosol"/>
    <property type="evidence" value="ECO:0007669"/>
    <property type="project" value="UniProtKB-SubCell"/>
</dbReference>
<evidence type="ECO:0000256" key="41">
    <source>
        <dbReference type="ARBA" id="ARBA00060536"/>
    </source>
</evidence>
<evidence type="ECO:0000256" key="5">
    <source>
        <dbReference type="ARBA" id="ARBA00005175"/>
    </source>
</evidence>
<feature type="repeat" description="ANK" evidence="42">
    <location>
        <begin position="1265"/>
        <end position="1297"/>
    </location>
</feature>
<keyword evidence="19" id="KW-0443">Lipid metabolism</keyword>
<evidence type="ECO:0000256" key="11">
    <source>
        <dbReference type="ARBA" id="ARBA00022723"/>
    </source>
</evidence>
<keyword evidence="47" id="KW-1185">Reference proteome</keyword>
<keyword evidence="16" id="KW-0862">Zinc</keyword>
<keyword evidence="9" id="KW-0597">Phosphoprotein</keyword>
<feature type="compositionally biased region" description="Low complexity" evidence="44">
    <location>
        <begin position="196"/>
        <end position="227"/>
    </location>
</feature>
<dbReference type="SUPFAM" id="SSF48403">
    <property type="entry name" value="Ankyrin repeat"/>
    <property type="match status" value="1"/>
</dbReference>
<dbReference type="Gene3D" id="1.25.40.20">
    <property type="entry name" value="Ankyrin repeat-containing domain"/>
    <property type="match status" value="1"/>
</dbReference>
<dbReference type="SUPFAM" id="SSF111331">
    <property type="entry name" value="NAD kinase/diacylglycerol kinase-like"/>
    <property type="match status" value="1"/>
</dbReference>
<evidence type="ECO:0000256" key="25">
    <source>
        <dbReference type="ARBA" id="ARBA00023400"/>
    </source>
</evidence>
<evidence type="ECO:0000256" key="23">
    <source>
        <dbReference type="ARBA" id="ARBA00023371"/>
    </source>
</evidence>
<comment type="catalytic activity">
    <reaction evidence="39">
        <text>1,2-ditetradecanoyl-sn-glycerol + ATP = 1,2-ditetradecanoyl-sn-glycero-3-phosphate + ADP + H(+)</text>
        <dbReference type="Rhea" id="RHEA:43444"/>
        <dbReference type="ChEBI" id="CHEBI:15378"/>
        <dbReference type="ChEBI" id="CHEBI:30616"/>
        <dbReference type="ChEBI" id="CHEBI:80651"/>
        <dbReference type="ChEBI" id="CHEBI:83550"/>
        <dbReference type="ChEBI" id="CHEBI:456216"/>
    </reaction>
    <physiologicalReaction direction="left-to-right" evidence="39">
        <dbReference type="Rhea" id="RHEA:43445"/>
    </physiologicalReaction>
</comment>
<dbReference type="EC" id="2.7.1.107" evidence="43"/>
<evidence type="ECO:0000256" key="33">
    <source>
        <dbReference type="ARBA" id="ARBA00049500"/>
    </source>
</evidence>
<evidence type="ECO:0000256" key="30">
    <source>
        <dbReference type="ARBA" id="ARBA00034638"/>
    </source>
</evidence>
<dbReference type="PROSITE" id="PS50088">
    <property type="entry name" value="ANK_REPEAT"/>
    <property type="match status" value="1"/>
</dbReference>
<evidence type="ECO:0000256" key="34">
    <source>
        <dbReference type="ARBA" id="ARBA00050429"/>
    </source>
</evidence>
<dbReference type="CDD" id="cd20895">
    <property type="entry name" value="C1_DGKzeta_rpt2"/>
    <property type="match status" value="1"/>
</dbReference>
<keyword evidence="21" id="KW-0539">Nucleus</keyword>
<evidence type="ECO:0000256" key="37">
    <source>
        <dbReference type="ARBA" id="ARBA00050897"/>
    </source>
</evidence>
<evidence type="ECO:0000256" key="35">
    <source>
        <dbReference type="ARBA" id="ARBA00050690"/>
    </source>
</evidence>
<keyword evidence="12" id="KW-0677">Repeat</keyword>